<organism evidence="1 2">
    <name type="scientific">Candidatus Giovannonibacteria bacterium GW2011_GWF2_42_19</name>
    <dbReference type="NCBI Taxonomy" id="1618659"/>
    <lineage>
        <taxon>Bacteria</taxon>
        <taxon>Candidatus Giovannoniibacteriota</taxon>
    </lineage>
</organism>
<dbReference type="EMBL" id="LCDF01000012">
    <property type="protein sequence ID" value="KKS47968.1"/>
    <property type="molecule type" value="Genomic_DNA"/>
</dbReference>
<evidence type="ECO:0000313" key="2">
    <source>
        <dbReference type="Proteomes" id="UP000034036"/>
    </source>
</evidence>
<name>A0A0G1CE95_9BACT</name>
<proteinExistence type="predicted"/>
<protein>
    <submittedName>
        <fullName evidence="1">Uncharacterized protein</fullName>
    </submittedName>
</protein>
<reference evidence="1 2" key="1">
    <citation type="journal article" date="2015" name="Nature">
        <title>rRNA introns, odd ribosomes, and small enigmatic genomes across a large radiation of phyla.</title>
        <authorList>
            <person name="Brown C.T."/>
            <person name="Hug L.A."/>
            <person name="Thomas B.C."/>
            <person name="Sharon I."/>
            <person name="Castelle C.J."/>
            <person name="Singh A."/>
            <person name="Wilkins M.J."/>
            <person name="Williams K.H."/>
            <person name="Banfield J.F."/>
        </authorList>
    </citation>
    <scope>NUCLEOTIDE SEQUENCE [LARGE SCALE GENOMIC DNA]</scope>
</reference>
<dbReference type="AlphaFoldDB" id="A0A0G1CE95"/>
<gene>
    <name evidence="1" type="ORF">UV11_C0012G0025</name>
</gene>
<sequence length="69" mass="7850">MKNLNKKSLASKPGRECDSFDSVTEDEIMYHWRAVRSKGLSDEDAWQAIVTGIALDMAFAKSKTWQIEN</sequence>
<comment type="caution">
    <text evidence="1">The sequence shown here is derived from an EMBL/GenBank/DDBJ whole genome shotgun (WGS) entry which is preliminary data.</text>
</comment>
<evidence type="ECO:0000313" key="1">
    <source>
        <dbReference type="EMBL" id="KKS47968.1"/>
    </source>
</evidence>
<dbReference type="Proteomes" id="UP000034036">
    <property type="component" value="Unassembled WGS sequence"/>
</dbReference>
<dbReference type="STRING" id="1618659.UV11_C0012G0025"/>
<accession>A0A0G1CE95</accession>